<dbReference type="Proteomes" id="UP000767238">
    <property type="component" value="Unassembled WGS sequence"/>
</dbReference>
<feature type="non-terminal residue" evidence="1">
    <location>
        <position position="286"/>
    </location>
</feature>
<evidence type="ECO:0000313" key="1">
    <source>
        <dbReference type="EMBL" id="KAH0226150.1"/>
    </source>
</evidence>
<sequence>METRYDPQSHIWTAEAVGNIITTNPKMLKCAASSDFNVSIPEDLLCYFSRYYTALLRGSFSEAGQDNVTLELDGSHAKWFVTWLYSGRFPDGLDYPTLFQLYIFADKTDIPAMRKDIMTHIHKRSHRKDNPPVEDATEAFEELPKSSGLVRWILDRFANHSPVSAMNDNPEFYNQVRSASDKTYEYVCRKTSCGVVSDPCCNVIIDSLGCENDCHHPKDWIKRGQACAYHEHESPEEWKTCAGDDFQQSVDLACLRGTTATDPVDRLRFASFDDPNSMVYRLGGRL</sequence>
<protein>
    <recommendedName>
        <fullName evidence="3">BTB domain-containing protein</fullName>
    </recommendedName>
</protein>
<organism evidence="1 2">
    <name type="scientific">Aureobasidium melanogenum</name>
    <name type="common">Aureobasidium pullulans var. melanogenum</name>
    <dbReference type="NCBI Taxonomy" id="46634"/>
    <lineage>
        <taxon>Eukaryota</taxon>
        <taxon>Fungi</taxon>
        <taxon>Dikarya</taxon>
        <taxon>Ascomycota</taxon>
        <taxon>Pezizomycotina</taxon>
        <taxon>Dothideomycetes</taxon>
        <taxon>Dothideomycetidae</taxon>
        <taxon>Dothideales</taxon>
        <taxon>Saccotheciaceae</taxon>
        <taxon>Aureobasidium</taxon>
    </lineage>
</organism>
<dbReference type="EMBL" id="JAHFYH010000013">
    <property type="protein sequence ID" value="KAH0226150.1"/>
    <property type="molecule type" value="Genomic_DNA"/>
</dbReference>
<gene>
    <name evidence="1" type="ORF">KCV03_g2808</name>
</gene>
<dbReference type="InterPro" id="IPR011333">
    <property type="entry name" value="SKP1/BTB/POZ_sf"/>
</dbReference>
<reference evidence="1" key="2">
    <citation type="submission" date="2021-08" db="EMBL/GenBank/DDBJ databases">
        <authorList>
            <person name="Gostincar C."/>
            <person name="Sun X."/>
            <person name="Song Z."/>
            <person name="Gunde-Cimerman N."/>
        </authorList>
    </citation>
    <scope>NUCLEOTIDE SEQUENCE</scope>
    <source>
        <strain evidence="1">EXF-8016</strain>
    </source>
</reference>
<accession>A0A9P8KAH0</accession>
<dbReference type="AlphaFoldDB" id="A0A9P8KAH0"/>
<dbReference type="OrthoDB" id="194443at2759"/>
<proteinExistence type="predicted"/>
<reference evidence="1" key="1">
    <citation type="journal article" date="2021" name="J Fungi (Basel)">
        <title>Virulence traits and population genomics of the black yeast Aureobasidium melanogenum.</title>
        <authorList>
            <person name="Cernosa A."/>
            <person name="Sun X."/>
            <person name="Gostincar C."/>
            <person name="Fang C."/>
            <person name="Gunde-Cimerman N."/>
            <person name="Song Z."/>
        </authorList>
    </citation>
    <scope>NUCLEOTIDE SEQUENCE</scope>
    <source>
        <strain evidence="1">EXF-8016</strain>
    </source>
</reference>
<evidence type="ECO:0008006" key="3">
    <source>
        <dbReference type="Google" id="ProtNLM"/>
    </source>
</evidence>
<name>A0A9P8KAH0_AURME</name>
<evidence type="ECO:0000313" key="2">
    <source>
        <dbReference type="Proteomes" id="UP000767238"/>
    </source>
</evidence>
<comment type="caution">
    <text evidence="1">The sequence shown here is derived from an EMBL/GenBank/DDBJ whole genome shotgun (WGS) entry which is preliminary data.</text>
</comment>
<dbReference type="Gene3D" id="3.30.710.10">
    <property type="entry name" value="Potassium Channel Kv1.1, Chain A"/>
    <property type="match status" value="1"/>
</dbReference>